<dbReference type="Proteomes" id="UP000291866">
    <property type="component" value="Unassembled WGS sequence"/>
</dbReference>
<name>A0A8G2ISM7_RHILV</name>
<feature type="region of interest" description="Disordered" evidence="1">
    <location>
        <begin position="529"/>
        <end position="554"/>
    </location>
</feature>
<evidence type="ECO:0008006" key="4">
    <source>
        <dbReference type="Google" id="ProtNLM"/>
    </source>
</evidence>
<accession>A0A8G2ISM7</accession>
<gene>
    <name evidence="2" type="ORF">E0H31_36125</name>
</gene>
<proteinExistence type="predicted"/>
<comment type="caution">
    <text evidence="2">The sequence shown here is derived from an EMBL/GenBank/DDBJ whole genome shotgun (WGS) entry which is preliminary data.</text>
</comment>
<evidence type="ECO:0000313" key="3">
    <source>
        <dbReference type="Proteomes" id="UP000291866"/>
    </source>
</evidence>
<protein>
    <recommendedName>
        <fullName evidence="4">SIR2-like domain-containing protein</fullName>
    </recommendedName>
</protein>
<dbReference type="EMBL" id="SJLU01000039">
    <property type="protein sequence ID" value="TBX84878.1"/>
    <property type="molecule type" value="Genomic_DNA"/>
</dbReference>
<organism evidence="2 3">
    <name type="scientific">Rhizobium leguminosarum bv. viciae</name>
    <dbReference type="NCBI Taxonomy" id="387"/>
    <lineage>
        <taxon>Bacteria</taxon>
        <taxon>Pseudomonadati</taxon>
        <taxon>Pseudomonadota</taxon>
        <taxon>Alphaproteobacteria</taxon>
        <taxon>Hyphomicrobiales</taxon>
        <taxon>Rhizobiaceae</taxon>
        <taxon>Rhizobium/Agrobacterium group</taxon>
        <taxon>Rhizobium</taxon>
    </lineage>
</organism>
<evidence type="ECO:0000313" key="2">
    <source>
        <dbReference type="EMBL" id="TBX84878.1"/>
    </source>
</evidence>
<dbReference type="RefSeq" id="WP_131603540.1">
    <property type="nucleotide sequence ID" value="NZ_SJLU01000039.1"/>
</dbReference>
<reference evidence="2 3" key="1">
    <citation type="submission" date="2019-02" db="EMBL/GenBank/DDBJ databases">
        <title>The competitiveness to form nodules shapes the capacities of Rhizobium leguminosarum sv viciae communities to promote symbiosis with specific hosts.</title>
        <authorList>
            <person name="Boivin S."/>
            <person name="Lepetit M."/>
        </authorList>
    </citation>
    <scope>NUCLEOTIDE SEQUENCE [LARGE SCALE GENOMIC DNA]</scope>
    <source>
        <strain evidence="2 3">SPF4F3</strain>
    </source>
</reference>
<sequence length="584" mass="63260">MPNADEVTVREVLDLFDGHFASVADGVAKGEFAFWIGSGISRKAPNLGGLIELGIESLRVRAMDPATTATFFQKFEQALKMGEGALDELRPYYHQPFKSWPKSDAIRTKLWNKYSRFLDIRIAGQPADYMLWEAIDIRQAFANPVQPAAEHICLAILILEGAVHEVASANWDGFIEAAVSELSGGADGLLQVVVDPNHLRSGAGIARLIKFHGCIRHATDEPDIFRPFLTGSHTQITEWPDQPKFAAVVAAVTGLATNLHSLVMGLSIQDANLQGVFSKAKKANPWPWPPDPDAPGHVFCEDKIKEGQQDVLKIVYGAHYTDHMEAIEAASHLRSWAEQVLIALVLNVLSRKLASLMSDRLHGLGCGVPTNDVVSFLHDLRNFIAELAVTDAADESRTPYVKQAISVWSRVLAVFRTGGLPTITGRYEKVSASGPKQLLADANAVATRLGDFGIAMSLLYHGQAGGHWRLEARSNEPLEAGALAAQGTWDGAPLRPIFVVKGAGEAVGLDKAGALADNNAIVIHSDSTWSDMTEGSGSPRRVRKAPGRTGRLPAPTRHVSLQKILERGEDANGLMKELVSELSL</sequence>
<dbReference type="AlphaFoldDB" id="A0A8G2ISM7"/>
<evidence type="ECO:0000256" key="1">
    <source>
        <dbReference type="SAM" id="MobiDB-lite"/>
    </source>
</evidence>